<comment type="caution">
    <text evidence="15">The sequence shown here is derived from an EMBL/GenBank/DDBJ whole genome shotgun (WGS) entry which is preliminary data.</text>
</comment>
<dbReference type="InterPro" id="IPR016036">
    <property type="entry name" value="Malonyl_transacylase_ACP-bd"/>
</dbReference>
<feature type="domain" description="Carrier" evidence="12">
    <location>
        <begin position="3510"/>
        <end position="3589"/>
    </location>
</feature>
<dbReference type="EMBL" id="JAAAPX010000170">
    <property type="protein sequence ID" value="KAF4227746.1"/>
    <property type="molecule type" value="Genomic_DNA"/>
</dbReference>
<feature type="region of interest" description="C-terminal hotdog fold" evidence="10">
    <location>
        <begin position="1082"/>
        <end position="1228"/>
    </location>
</feature>
<dbReference type="GO" id="GO:0031177">
    <property type="term" value="F:phosphopantetheine binding"/>
    <property type="evidence" value="ECO:0007669"/>
    <property type="project" value="InterPro"/>
</dbReference>
<evidence type="ECO:0000256" key="9">
    <source>
        <dbReference type="ARBA" id="ARBA00029454"/>
    </source>
</evidence>
<feature type="region of interest" description="Disordered" evidence="11">
    <location>
        <begin position="2451"/>
        <end position="2520"/>
    </location>
</feature>
<feature type="region of interest" description="N-terminal hotdog fold" evidence="10">
    <location>
        <begin position="934"/>
        <end position="1067"/>
    </location>
</feature>
<dbReference type="SMART" id="SM00823">
    <property type="entry name" value="PKS_PP"/>
    <property type="match status" value="2"/>
</dbReference>
<dbReference type="Pfam" id="PF08659">
    <property type="entry name" value="KR"/>
    <property type="match status" value="1"/>
</dbReference>
<dbReference type="InterPro" id="IPR049552">
    <property type="entry name" value="PKS_DH_N"/>
</dbReference>
<evidence type="ECO:0000256" key="10">
    <source>
        <dbReference type="PROSITE-ProRule" id="PRU01363"/>
    </source>
</evidence>
<keyword evidence="1" id="KW-0596">Phosphopantetheine</keyword>
<evidence type="ECO:0000256" key="3">
    <source>
        <dbReference type="ARBA" id="ARBA00022598"/>
    </source>
</evidence>
<dbReference type="SUPFAM" id="SSF52777">
    <property type="entry name" value="CoA-dependent acyltransferases"/>
    <property type="match status" value="2"/>
</dbReference>
<evidence type="ECO:0000256" key="8">
    <source>
        <dbReference type="ARBA" id="ARBA00029443"/>
    </source>
</evidence>
<dbReference type="SMART" id="SM00825">
    <property type="entry name" value="PKS_KS"/>
    <property type="match status" value="1"/>
</dbReference>
<feature type="compositionally biased region" description="Acidic residues" evidence="11">
    <location>
        <begin position="2508"/>
        <end position="2520"/>
    </location>
</feature>
<dbReference type="Pfam" id="PF00668">
    <property type="entry name" value="Condensation"/>
    <property type="match status" value="1"/>
</dbReference>
<evidence type="ECO:0000256" key="7">
    <source>
        <dbReference type="ARBA" id="ARBA00023268"/>
    </source>
</evidence>
<dbReference type="SMART" id="SM00827">
    <property type="entry name" value="PKS_AT"/>
    <property type="match status" value="1"/>
</dbReference>
<feature type="domain" description="Ketosynthase family 3 (KS3)" evidence="13">
    <location>
        <begin position="7"/>
        <end position="438"/>
    </location>
</feature>
<protein>
    <recommendedName>
        <fullName evidence="17">Hybrid NRPS/PKS enzyme</fullName>
    </recommendedName>
</protein>
<dbReference type="InterPro" id="IPR009081">
    <property type="entry name" value="PP-bd_ACP"/>
</dbReference>
<dbReference type="SUPFAM" id="SSF47336">
    <property type="entry name" value="ACP-like"/>
    <property type="match status" value="2"/>
</dbReference>
<evidence type="ECO:0000256" key="11">
    <source>
        <dbReference type="SAM" id="MobiDB-lite"/>
    </source>
</evidence>
<keyword evidence="6" id="KW-0677">Repeat</keyword>
<dbReference type="InterPro" id="IPR001242">
    <property type="entry name" value="Condensation_dom"/>
</dbReference>
<dbReference type="InterPro" id="IPR018201">
    <property type="entry name" value="Ketoacyl_synth_AS"/>
</dbReference>
<dbReference type="GO" id="GO:0004315">
    <property type="term" value="F:3-oxoacyl-[acyl-carrier-protein] synthase activity"/>
    <property type="evidence" value="ECO:0007669"/>
    <property type="project" value="InterPro"/>
</dbReference>
<keyword evidence="4" id="KW-0489">Methyltransferase</keyword>
<dbReference type="Pfam" id="PF00550">
    <property type="entry name" value="PP-binding"/>
    <property type="match status" value="2"/>
</dbReference>
<accession>A0A8H4GSP5</accession>
<dbReference type="Gene3D" id="1.10.1200.10">
    <property type="entry name" value="ACP-like"/>
    <property type="match status" value="2"/>
</dbReference>
<dbReference type="Gene3D" id="3.30.559.10">
    <property type="entry name" value="Chloramphenicol acetyltransferase-like domain"/>
    <property type="match status" value="1"/>
</dbReference>
<dbReference type="InterPro" id="IPR020807">
    <property type="entry name" value="PKS_DH"/>
</dbReference>
<feature type="active site" description="Proton acceptor; for dehydratase activity" evidence="10">
    <location>
        <position position="966"/>
    </location>
</feature>
<dbReference type="Pfam" id="PF02801">
    <property type="entry name" value="Ketoacyl-synt_C"/>
    <property type="match status" value="1"/>
</dbReference>
<dbReference type="InterPro" id="IPR023213">
    <property type="entry name" value="CAT-like_dom_sf"/>
</dbReference>
<evidence type="ECO:0000256" key="1">
    <source>
        <dbReference type="ARBA" id="ARBA00022450"/>
    </source>
</evidence>
<dbReference type="CDD" id="cd19532">
    <property type="entry name" value="C_PKS-NRPS"/>
    <property type="match status" value="1"/>
</dbReference>
<keyword evidence="3" id="KW-0436">Ligase</keyword>
<dbReference type="InterPro" id="IPR013217">
    <property type="entry name" value="Methyltransf_12"/>
</dbReference>
<evidence type="ECO:0000313" key="16">
    <source>
        <dbReference type="Proteomes" id="UP000653565"/>
    </source>
</evidence>
<dbReference type="SUPFAM" id="SSF52151">
    <property type="entry name" value="FabD/lysophospholipase-like"/>
    <property type="match status" value="1"/>
</dbReference>
<dbReference type="GO" id="GO:0016874">
    <property type="term" value="F:ligase activity"/>
    <property type="evidence" value="ECO:0007669"/>
    <property type="project" value="UniProtKB-KW"/>
</dbReference>
<dbReference type="Proteomes" id="UP000653565">
    <property type="component" value="Unassembled WGS sequence"/>
</dbReference>
<dbReference type="SUPFAM" id="SSF53335">
    <property type="entry name" value="S-adenosyl-L-methionine-dependent methyltransferases"/>
    <property type="match status" value="1"/>
</dbReference>
<dbReference type="InterPro" id="IPR036736">
    <property type="entry name" value="ACP-like_sf"/>
</dbReference>
<dbReference type="InterPro" id="IPR016039">
    <property type="entry name" value="Thiolase-like"/>
</dbReference>
<evidence type="ECO:0000259" key="13">
    <source>
        <dbReference type="PROSITE" id="PS52004"/>
    </source>
</evidence>
<dbReference type="InterPro" id="IPR020841">
    <property type="entry name" value="PKS_Beta-ketoAc_synthase_dom"/>
</dbReference>
<gene>
    <name evidence="15" type="ORF">CNMCM6805_002741</name>
</gene>
<dbReference type="Gene3D" id="3.40.50.150">
    <property type="entry name" value="Vaccinia Virus protein VP39"/>
    <property type="match status" value="1"/>
</dbReference>
<dbReference type="SUPFAM" id="SSF51735">
    <property type="entry name" value="NAD(P)-binding Rossmann-fold domains"/>
    <property type="match status" value="2"/>
</dbReference>
<dbReference type="Gene3D" id="3.30.559.30">
    <property type="entry name" value="Nonribosomal peptide synthetase, condensation domain"/>
    <property type="match status" value="1"/>
</dbReference>
<dbReference type="SMART" id="SM00822">
    <property type="entry name" value="PKS_KR"/>
    <property type="match status" value="1"/>
</dbReference>
<dbReference type="InterPro" id="IPR013968">
    <property type="entry name" value="PKS_KR"/>
</dbReference>
<dbReference type="Pfam" id="PF07993">
    <property type="entry name" value="NAD_binding_4"/>
    <property type="match status" value="1"/>
</dbReference>
<dbReference type="InterPro" id="IPR057326">
    <property type="entry name" value="KR_dom"/>
</dbReference>
<dbReference type="InterPro" id="IPR020806">
    <property type="entry name" value="PKS_PP-bd"/>
</dbReference>
<dbReference type="Gene3D" id="3.40.50.12780">
    <property type="entry name" value="N-terminal domain of ligase-like"/>
    <property type="match status" value="1"/>
</dbReference>
<comment type="similarity">
    <text evidence="9">Belongs to the NRP synthetase family.</text>
</comment>
<keyword evidence="5" id="KW-0808">Transferase</keyword>
<dbReference type="InterPro" id="IPR013120">
    <property type="entry name" value="FAR_NAD-bd"/>
</dbReference>
<dbReference type="CDD" id="cd02440">
    <property type="entry name" value="AdoMet_MTases"/>
    <property type="match status" value="1"/>
</dbReference>
<dbReference type="CDD" id="cd05930">
    <property type="entry name" value="A_NRPS"/>
    <property type="match status" value="1"/>
</dbReference>
<feature type="region of interest" description="Disordered" evidence="11">
    <location>
        <begin position="3601"/>
        <end position="3624"/>
    </location>
</feature>
<reference evidence="15" key="1">
    <citation type="journal article" date="2020" name="bioRxiv">
        <title>Genomic and phenotypic heterogeneity of clinical isolates of the human pathogens Aspergillus fumigatus, Aspergillus lentulus and Aspergillus fumigatiaffinis.</title>
        <authorList>
            <person name="dos Santos R.A.C."/>
            <person name="Steenwyk J.L."/>
            <person name="Rivero-Menendez O."/>
            <person name="Mead M.E."/>
            <person name="Silva L.P."/>
            <person name="Bastos R.W."/>
            <person name="Alastruey-Izquierdo A."/>
            <person name="Goldman G.H."/>
            <person name="Rokas A."/>
        </authorList>
    </citation>
    <scope>NUCLEOTIDE SEQUENCE</scope>
    <source>
        <strain evidence="15">CNM-CM6805</strain>
    </source>
</reference>
<feature type="domain" description="PKS/mFAS DH" evidence="14">
    <location>
        <begin position="934"/>
        <end position="1228"/>
    </location>
</feature>
<comment type="similarity">
    <text evidence="8">In the C-terminal section; belongs to the NRP synthetase family.</text>
</comment>
<feature type="active site" description="Proton donor; for dehydratase activity" evidence="10">
    <location>
        <position position="1141"/>
    </location>
</feature>
<dbReference type="Gene3D" id="3.40.50.720">
    <property type="entry name" value="NAD(P)-binding Rossmann-like Domain"/>
    <property type="match status" value="3"/>
</dbReference>
<dbReference type="Gene3D" id="3.10.129.110">
    <property type="entry name" value="Polyketide synthase dehydratase"/>
    <property type="match status" value="1"/>
</dbReference>
<dbReference type="InterPro" id="IPR000873">
    <property type="entry name" value="AMP-dep_synth/lig_dom"/>
</dbReference>
<dbReference type="GO" id="GO:0006633">
    <property type="term" value="P:fatty acid biosynthetic process"/>
    <property type="evidence" value="ECO:0007669"/>
    <property type="project" value="InterPro"/>
</dbReference>
<dbReference type="GO" id="GO:0004312">
    <property type="term" value="F:fatty acid synthase activity"/>
    <property type="evidence" value="ECO:0007669"/>
    <property type="project" value="TreeGrafter"/>
</dbReference>
<dbReference type="CDD" id="cd00833">
    <property type="entry name" value="PKS"/>
    <property type="match status" value="1"/>
</dbReference>
<dbReference type="Pfam" id="PF21089">
    <property type="entry name" value="PKS_DH_N"/>
    <property type="match status" value="1"/>
</dbReference>
<dbReference type="InterPro" id="IPR014030">
    <property type="entry name" value="Ketoacyl_synth_N"/>
</dbReference>
<evidence type="ECO:0000313" key="15">
    <source>
        <dbReference type="EMBL" id="KAF4227746.1"/>
    </source>
</evidence>
<dbReference type="Pfam" id="PF00698">
    <property type="entry name" value="Acyl_transf_1"/>
    <property type="match status" value="1"/>
</dbReference>
<dbReference type="NCBIfam" id="TIGR01733">
    <property type="entry name" value="AA-adenyl-dom"/>
    <property type="match status" value="1"/>
</dbReference>
<dbReference type="Pfam" id="PF14765">
    <property type="entry name" value="PS-DH"/>
    <property type="match status" value="1"/>
</dbReference>
<dbReference type="Pfam" id="PF16197">
    <property type="entry name" value="KAsynt_C_assoc"/>
    <property type="match status" value="1"/>
</dbReference>
<dbReference type="PROSITE" id="PS52019">
    <property type="entry name" value="PKS_MFAS_DH"/>
    <property type="match status" value="1"/>
</dbReference>
<keyword evidence="7" id="KW-0511">Multifunctional enzyme</keyword>
<dbReference type="FunFam" id="3.40.47.10:FF:000019">
    <property type="entry name" value="Polyketide synthase type I"/>
    <property type="match status" value="1"/>
</dbReference>
<dbReference type="InterPro" id="IPR049551">
    <property type="entry name" value="PKS_DH_C"/>
</dbReference>
<dbReference type="Gene3D" id="3.30.300.30">
    <property type="match status" value="1"/>
</dbReference>
<evidence type="ECO:0000256" key="6">
    <source>
        <dbReference type="ARBA" id="ARBA00022737"/>
    </source>
</evidence>
<dbReference type="PANTHER" id="PTHR43775">
    <property type="entry name" value="FATTY ACID SYNTHASE"/>
    <property type="match status" value="1"/>
</dbReference>
<dbReference type="InterPro" id="IPR036291">
    <property type="entry name" value="NAD(P)-bd_dom_sf"/>
</dbReference>
<organism evidence="15 16">
    <name type="scientific">Aspergillus fumigatiaffinis</name>
    <dbReference type="NCBI Taxonomy" id="340414"/>
    <lineage>
        <taxon>Eukaryota</taxon>
        <taxon>Fungi</taxon>
        <taxon>Dikarya</taxon>
        <taxon>Ascomycota</taxon>
        <taxon>Pezizomycotina</taxon>
        <taxon>Eurotiomycetes</taxon>
        <taxon>Eurotiomycetidae</taxon>
        <taxon>Eurotiales</taxon>
        <taxon>Aspergillaceae</taxon>
        <taxon>Aspergillus</taxon>
        <taxon>Aspergillus subgen. Fumigati</taxon>
    </lineage>
</organism>
<dbReference type="SUPFAM" id="SSF56801">
    <property type="entry name" value="Acetyl-CoA synthetase-like"/>
    <property type="match status" value="1"/>
</dbReference>
<feature type="domain" description="Carrier" evidence="12">
    <location>
        <begin position="2374"/>
        <end position="2448"/>
    </location>
</feature>
<dbReference type="InterPro" id="IPR014031">
    <property type="entry name" value="Ketoacyl_synth_C"/>
</dbReference>
<dbReference type="PROSITE" id="PS00606">
    <property type="entry name" value="KS3_1"/>
    <property type="match status" value="1"/>
</dbReference>
<proteinExistence type="inferred from homology"/>
<dbReference type="GO" id="GO:0009403">
    <property type="term" value="P:toxin biosynthetic process"/>
    <property type="evidence" value="ECO:0007669"/>
    <property type="project" value="UniProtKB-ARBA"/>
</dbReference>
<dbReference type="SMART" id="SM00826">
    <property type="entry name" value="PKS_DH"/>
    <property type="match status" value="1"/>
</dbReference>
<dbReference type="InterPro" id="IPR029063">
    <property type="entry name" value="SAM-dependent_MTases_sf"/>
</dbReference>
<keyword evidence="16" id="KW-1185">Reference proteome</keyword>
<dbReference type="GO" id="GO:0008168">
    <property type="term" value="F:methyltransferase activity"/>
    <property type="evidence" value="ECO:0007669"/>
    <property type="project" value="UniProtKB-KW"/>
</dbReference>
<feature type="compositionally biased region" description="Polar residues" evidence="11">
    <location>
        <begin position="2462"/>
        <end position="2489"/>
    </location>
</feature>
<name>A0A8H4GSP5_9EURO</name>
<dbReference type="InterPro" id="IPR032821">
    <property type="entry name" value="PKS_assoc"/>
</dbReference>
<dbReference type="Gene3D" id="3.40.366.10">
    <property type="entry name" value="Malonyl-Coenzyme A Acyl Carrier Protein, domain 2"/>
    <property type="match status" value="1"/>
</dbReference>
<keyword evidence="2" id="KW-0597">Phosphoprotein</keyword>
<dbReference type="InterPro" id="IPR050091">
    <property type="entry name" value="PKS_NRPS_Biosynth_Enz"/>
</dbReference>
<dbReference type="Pfam" id="PF08242">
    <property type="entry name" value="Methyltransf_12"/>
    <property type="match status" value="1"/>
</dbReference>
<dbReference type="GO" id="GO:0032259">
    <property type="term" value="P:methylation"/>
    <property type="evidence" value="ECO:0007669"/>
    <property type="project" value="UniProtKB-KW"/>
</dbReference>
<dbReference type="InterPro" id="IPR014043">
    <property type="entry name" value="Acyl_transferase_dom"/>
</dbReference>
<reference evidence="15" key="2">
    <citation type="submission" date="2020-04" db="EMBL/GenBank/DDBJ databases">
        <authorList>
            <person name="Santos R.A.C."/>
            <person name="Steenwyk J.L."/>
            <person name="Rivero-Menendez O."/>
            <person name="Mead M.E."/>
            <person name="Silva L.P."/>
            <person name="Bastos R.W."/>
            <person name="Alastruey-Izquierdo A."/>
            <person name="Goldman G.H."/>
            <person name="Rokas A."/>
        </authorList>
    </citation>
    <scope>NUCLEOTIDE SEQUENCE</scope>
    <source>
        <strain evidence="15">CNM-CM6805</strain>
    </source>
</reference>
<dbReference type="SUPFAM" id="SSF53901">
    <property type="entry name" value="Thiolase-like"/>
    <property type="match status" value="1"/>
</dbReference>
<evidence type="ECO:0008006" key="17">
    <source>
        <dbReference type="Google" id="ProtNLM"/>
    </source>
</evidence>
<dbReference type="Gene3D" id="3.40.47.10">
    <property type="match status" value="1"/>
</dbReference>
<dbReference type="InterPro" id="IPR001227">
    <property type="entry name" value="Ac_transferase_dom_sf"/>
</dbReference>
<dbReference type="Pfam" id="PF00501">
    <property type="entry name" value="AMP-binding"/>
    <property type="match status" value="1"/>
</dbReference>
<dbReference type="Pfam" id="PF00109">
    <property type="entry name" value="ketoacyl-synt"/>
    <property type="match status" value="1"/>
</dbReference>
<dbReference type="InterPro" id="IPR049900">
    <property type="entry name" value="PKS_mFAS_DH"/>
</dbReference>
<dbReference type="PROSITE" id="PS52004">
    <property type="entry name" value="KS3_2"/>
    <property type="match status" value="1"/>
</dbReference>
<dbReference type="SUPFAM" id="SSF55048">
    <property type="entry name" value="Probable ACP-binding domain of malonyl-CoA ACP transacylase"/>
    <property type="match status" value="1"/>
</dbReference>
<evidence type="ECO:0000256" key="5">
    <source>
        <dbReference type="ARBA" id="ARBA00022679"/>
    </source>
</evidence>
<evidence type="ECO:0000256" key="2">
    <source>
        <dbReference type="ARBA" id="ARBA00022553"/>
    </source>
</evidence>
<evidence type="ECO:0000259" key="14">
    <source>
        <dbReference type="PROSITE" id="PS52019"/>
    </source>
</evidence>
<dbReference type="InterPro" id="IPR042104">
    <property type="entry name" value="PKS_dehydratase_sf"/>
</dbReference>
<evidence type="ECO:0000259" key="12">
    <source>
        <dbReference type="PROSITE" id="PS50075"/>
    </source>
</evidence>
<dbReference type="InterPro" id="IPR045851">
    <property type="entry name" value="AMP-bd_C_sf"/>
</dbReference>
<sequence length="3945" mass="434313">MAPQQRSEPIAVVGTGCRFPGDIHSPSQLWEAICSQKDLLTPIPPTRFNGKAFYHTNGERHGSTNIDRAYMLGNDIRAFDANFFGINPREAEAIDPQQRMLLETVYEAMEDAGLTISGMKGSDTAVYVGLMTGDYHEMQIRDPENMPMYMATGTARSIVSNRVSYFFDWKGPSMTIDTACSSSLVALHHAVQSLRAGECRIAVAAGANLILGPEMMIAESNLHMLSPTGRSRMWDTAADGYARGEGFAAVMLKTLSQALADGDPVEYIIRETGVNQDGRTQGITMPNAESQTALIQQVYHRAGLDYTRPEDRCQFFEAHGTGTPRGDPIEARAIRDAFFVDSPTTEEPIYVGSVKTVIGHLEGCAGLAGLLKAAEAVRRAEIPPNMHYTAMNPDIAPFAQHLRVPTKTLPWPAHSSVRRASVNSFGFGGTNAHAIIESYDRPDPSHSPSLLTILPIPFTFSAAKETSLARLITEYIDLIKSNNAPPLYEIAAALAIRRSQHSIKATFSGKDKDQLLRNLETALTAPSVGERKQIEPISSRILGVFTGQGAQWACMGREILLSSPMARETLKNLQASLDELPDGPKWTLELQLTQTEDPSLIQEASLSQPLCTAVQVMLVDLLRAAHVSFHTVVGHSSGEIAAAYAAGMISARDAIRIAYYRGLYAKFARGREGGKGAMMAVGISFDEAQEFINGSRFQGRIAVAASNAPRSVTLSGDEDAIGEAKAIFEQQETFCRLLKVDTAYHSQHMLPCLEPYIASLQAAAITPLKPSDECIWVSSVHGRVMTTDGEGETLRAKYWGDNMANTVLFSQAVQNATQLHGPFALGLEVGPHPALKGPVTQTTKEGTGQVLPYSGTLARFGHDVEALSDALGFLWKEIGPHAVDLRAYGAAAFELSFQHSCHPQLPRYPWDHSQQFWKESRVSRRYRQRQSNRHDLLGARCADDHDHEMRWRNTLRVSEAPWLSGHKVQGQIIFPAAGYLVMAMQAAQELAADAPISMLHLLDVNIDRAIALPEDKGVEVMFHLRPDTITSSMIEAKFSCYSATSDEEGARWQRNASGVVQVHLGPADHIQLPSPQEEPVSLVPVKMDTFYESLTKIGLEYTGLFQRLDQVNRRAGRATGYALDISSDREMPVMIHPALLDAAFQTIFAAFCWPEDGSLHGPYVPTHLRSLNIVPTTPCDGQKMTIECTITGSLPQTVTADVDIFTPNHPRVQLEGLTCTLLDPPTPEDDCELFAETVWQADAGAGLNPADLASDCTDDLELVDLCERLSYSYLRQLNAAIDRKDVDSFVWHHQRIFEFIDYLFPLIESGQHTTIRAEWKDDSHEWLLAQARQHPGMVDLQLISAVGEHLADVVRGKTTMLEHMIAADTLNRFYKYGLGFQRANTALSSVAGQIAHRYPRMKILEIGAGTGGATKGILEQLGDAFEQYVFTDISTGFFEKAQEQFAEWASRMTFRPLNIEEEVAAQGFEDGTFDLIVASNVLHATRKLEYTMQNVRRLLKPGGYLLLLEVTSDILRVKLMMAGLSGWWLGADDGRRYAPTISAPQWHDLLIRTGFSGVDQRVTDFQDVSKHMTSVMLSQAMDPDVALLRDPLAESHPPITVDRIVLVGGRTATVHTLAEQLSSLMLSWSSESPVIVPCLEDMVRFDIGSAAAVVCLADLEEPVVWGVNDKRLAGLKKLLNSCRQLLWITAGARDSNPHANMSIGLGRSLVYEYPHIRMQFLDLVSDLEGQAAHVSTALARLVLADKMGLPSKRMLWSVEPEIVLQEGRWMIPRILPNDRMNRRLNASRRRITDTVSLTKSPVEVVGDGADLWCEKADLAMQNDTLLVRTQYALLHGLSLTESARLYLSIGKVEHSNSSSPLPTGSSVLALNHRNLSLSGVPPTFAVPIESSSATPDYLLITALALMVNAVLDQVPSQGHILLVEPNPVVRQLVEKRARTQGSLLTVVYFSPGHEDAVYIPRLLPHRHIPRRLPVGVDYVLDCCVERHPLEELPHRQHTVRLLDVFQSPCASHSSAALPSQEDLKRAMEAASACLELHEVPVQLIPLPDVSNAPPSANYTSMIDFTASSTVQTLVRPIDSHTLFRSDRSYLLVGCTGGLGQSLTRWMVQNGVRYLILTSRSVNKVNRVWLDELERMGAQVHLFELDIADKSALLAMHDQVQQQLPPIAGVANAAMVLSDRLFNDMTVEDLQKVLDPKVAGTAHLDELFSTPTLDFFVLFSSLASIVGNRGQSNYGAANLFMTSLAAKRKQRGLAGSVLDIGMVLGIGYVSQSGIYESTLRRFNYMPISEPKFHVMFTEAIIAGRPDQRDVPAEIITGLHRIVESDEKEKQAFWSSNPRFSHYTLRDNTGPERADTAVIALRKQLAEVEDLAETMQVISDGFLAKLARILQVPSEQINPAQPLINLGIDSLMAVEVRSWFLKEMDVDVPVLRILGGASPLELCQEAAGRYMASQAPTPPLMDPSGTSSMSTSQMLGYSQPTSSATSHTGPLSSDGIKTPPETTDSMEASSIEEEEEEEMVVAEKDDWEVTEVDRMSFAQERLWFLRVFLEDHATYNVTMMYRVRGPTASALIDAFHAVVNRHDVLRSAYRENPETGLPYQAILRQSPFRLTQREMGTGDGEIEQEFQKLCNHAYDLEHGDSMAAVLLSHEPVNHTLLLGFHHIVFDGFSGQVFIKDLAAALSGHRLPPLLHQYTDFARRQRARVQNEMADDIAYWKQAFATLPDPVPLFDFCQVTTRRTLTDYTTHGVQRSIPMSTVHSFKEMVRQFHATPFHGHLVILQLLLARLLELTEVCIGIADANRTDSDFLGTIGFFVNLLPLRFEIGQHESVEGLLQNTRDVTYRALQHSKVPFDVILDALAVPRSTTESPLFQILMNYKMGSAGRVKTEGLEAELLQFQDARNPYDLVFDIEEQDDGTTLVGLQSQSYLYSQEDLGMLLDAYVCLLTSCAINPSWPLGKHTLYHEETVSAALELGTGPRLDLSEVVTLCRRIGETVAIRPVEVAVKDYEGHSLTYEQMHSQTQFIAATLEASGVRPKDYVAVFCEPTIHSVCYLLAIWRLNAVYVPLDPQNPAARLQLILDDCQPKVLIYHEATEQTVREFHLSATKPITFSSFTASAIPPVPDRSESSSPACALYTSGSTGVPKGIVLTHGSFVNQIMGVRHQFSVGRETVLQQSSLGFDVSLDQMLQPLVGGGTLLVAPRHLRGDAVELARLMVREHVTYTYATPSEYVALLRYGGDVLRQSSSWRIAFVGGEALPPHLIRSFYALQRPGLRLINRYGPTEITVSSSCLSIDTCDPAVLQLSRVSVGPSLPNYATYIMDDKGCPLPVGYVGEIVIGGPGVAQGYLQKEELTRERFVADPFTKPQQRGCMYRTGDKGRLLPTGELMYLGRLNGDTQVKLRGFRVELEDIAQTILRVSQGRLADAVVSGRGIHNEDGDRRFLVAFAVPVQQNNGAGEIQPFLDQLVHSLPLPPYMIPRLILAIDHLPRNPNGKLDRRALDQLPLPSLPTDAHPQKLTAAQEAVICVWKRCLDPSSLPSSWSPAADFFQLGGNSLLMVRVQALLSEAFGRQVALHELFRSSTVQGMAARFAPEELAQSTALIDWESETTPGEPERLAAESASPARLRPSDGKMQVCLTGSTGFLGSALLRHLVADPRVSRIHCVAVRSSDPGRPRSLAVASDKIVVYAGDLTAPRLGLEPDTWDALGEQVDAIIHNGADVSFLKTYHSLRKANVQSTRELACLALRRRIPLHFVSTGGVAQLAEVETLAPQSVTRFEPPADGSMGYIASKWASEAYLESCAAQLQLPCIIHRPSNIVGEGVPSTDLIHSILELSVRVQGVPALDNWSGAFDFVPVEDVALGVCGEMVRSVDAPEQGLAAPRYVHHCGAEKIPVGNIDSYLERKNGVTLRAMDVDSWLDAARAAGLSAAMESLVTATLTGKDHHLLPLLSR</sequence>
<dbReference type="InterPro" id="IPR010071">
    <property type="entry name" value="AA_adenyl_dom"/>
</dbReference>
<dbReference type="PANTHER" id="PTHR43775:SF20">
    <property type="entry name" value="HYBRID PKS-NRPS SYNTHETASE APDA"/>
    <property type="match status" value="1"/>
</dbReference>
<evidence type="ECO:0000256" key="4">
    <source>
        <dbReference type="ARBA" id="ARBA00022603"/>
    </source>
</evidence>
<dbReference type="InterPro" id="IPR042099">
    <property type="entry name" value="ANL_N_sf"/>
</dbReference>
<dbReference type="InterPro" id="IPR016035">
    <property type="entry name" value="Acyl_Trfase/lysoPLipase"/>
</dbReference>
<dbReference type="PROSITE" id="PS50075">
    <property type="entry name" value="CARRIER"/>
    <property type="match status" value="2"/>
</dbReference>